<dbReference type="InterPro" id="IPR004477">
    <property type="entry name" value="ComEC_N"/>
</dbReference>
<feature type="transmembrane region" description="Helical" evidence="6">
    <location>
        <begin position="31"/>
        <end position="48"/>
    </location>
</feature>
<evidence type="ECO:0000313" key="8">
    <source>
        <dbReference type="EMBL" id="QBB70389.1"/>
    </source>
</evidence>
<dbReference type="InterPro" id="IPR035681">
    <property type="entry name" value="ComA-like_MBL"/>
</dbReference>
<feature type="domain" description="Metallo-beta-lactamase" evidence="7">
    <location>
        <begin position="530"/>
        <end position="716"/>
    </location>
</feature>
<feature type="transmembrane region" description="Helical" evidence="6">
    <location>
        <begin position="339"/>
        <end position="369"/>
    </location>
</feature>
<dbReference type="GO" id="GO:0030420">
    <property type="term" value="P:establishment of competence for transformation"/>
    <property type="evidence" value="ECO:0007669"/>
    <property type="project" value="InterPro"/>
</dbReference>
<dbReference type="EMBL" id="CP035704">
    <property type="protein sequence ID" value="QBB70389.1"/>
    <property type="molecule type" value="Genomic_DNA"/>
</dbReference>
<dbReference type="SMART" id="SM00849">
    <property type="entry name" value="Lactamase_B"/>
    <property type="match status" value="1"/>
</dbReference>
<feature type="transmembrane region" description="Helical" evidence="6">
    <location>
        <begin position="470"/>
        <end position="491"/>
    </location>
</feature>
<dbReference type="InterPro" id="IPR025405">
    <property type="entry name" value="DUF4131"/>
</dbReference>
<evidence type="ECO:0000256" key="2">
    <source>
        <dbReference type="ARBA" id="ARBA00022475"/>
    </source>
</evidence>
<proteinExistence type="predicted"/>
<feature type="transmembrane region" description="Helical" evidence="6">
    <location>
        <begin position="248"/>
        <end position="271"/>
    </location>
</feature>
<dbReference type="Pfam" id="PF13567">
    <property type="entry name" value="DUF4131"/>
    <property type="match status" value="1"/>
</dbReference>
<dbReference type="NCBIfam" id="TIGR00361">
    <property type="entry name" value="ComEC_Rec2"/>
    <property type="match status" value="1"/>
</dbReference>
<comment type="subcellular location">
    <subcellularLocation>
        <location evidence="1">Cell membrane</location>
        <topology evidence="1">Multi-pass membrane protein</topology>
    </subcellularLocation>
</comment>
<protein>
    <submittedName>
        <fullName evidence="8">DNA internalization-related competence protein ComEC/Rec2</fullName>
    </submittedName>
</protein>
<reference evidence="8 9" key="1">
    <citation type="submission" date="2019-01" db="EMBL/GenBank/DDBJ databases">
        <title>Pseudolysobacter antarctica gen. nov., sp. nov., isolated from Fildes Peninsula, Antarctica.</title>
        <authorList>
            <person name="Wei Z."/>
            <person name="Peng F."/>
        </authorList>
    </citation>
    <scope>NUCLEOTIDE SEQUENCE [LARGE SCALE GENOMIC DNA]</scope>
    <source>
        <strain evidence="8 9">AQ6-296</strain>
    </source>
</reference>
<organism evidence="8 9">
    <name type="scientific">Pseudolysobacter antarcticus</name>
    <dbReference type="NCBI Taxonomy" id="2511995"/>
    <lineage>
        <taxon>Bacteria</taxon>
        <taxon>Pseudomonadati</taxon>
        <taxon>Pseudomonadota</taxon>
        <taxon>Gammaproteobacteria</taxon>
        <taxon>Lysobacterales</taxon>
        <taxon>Rhodanobacteraceae</taxon>
        <taxon>Pseudolysobacter</taxon>
    </lineage>
</organism>
<dbReference type="Pfam" id="PF03772">
    <property type="entry name" value="Competence"/>
    <property type="match status" value="1"/>
</dbReference>
<dbReference type="InterPro" id="IPR001279">
    <property type="entry name" value="Metallo-B-lactamas"/>
</dbReference>
<name>A0A411HIN3_9GAMM</name>
<dbReference type="Gene3D" id="3.60.15.10">
    <property type="entry name" value="Ribonuclease Z/Hydroxyacylglutathione hydrolase-like"/>
    <property type="match status" value="1"/>
</dbReference>
<keyword evidence="5 6" id="KW-0472">Membrane</keyword>
<evidence type="ECO:0000259" key="7">
    <source>
        <dbReference type="SMART" id="SM00849"/>
    </source>
</evidence>
<dbReference type="GO" id="GO:0005886">
    <property type="term" value="C:plasma membrane"/>
    <property type="evidence" value="ECO:0007669"/>
    <property type="project" value="UniProtKB-SubCell"/>
</dbReference>
<dbReference type="InterPro" id="IPR004797">
    <property type="entry name" value="Competence_ComEC/Rec2"/>
</dbReference>
<feature type="transmembrane region" description="Helical" evidence="6">
    <location>
        <begin position="381"/>
        <end position="401"/>
    </location>
</feature>
<evidence type="ECO:0000313" key="9">
    <source>
        <dbReference type="Proteomes" id="UP000291562"/>
    </source>
</evidence>
<dbReference type="NCBIfam" id="TIGR00360">
    <property type="entry name" value="ComEC_N-term"/>
    <property type="match status" value="1"/>
</dbReference>
<dbReference type="OrthoDB" id="9761531at2"/>
<dbReference type="InterPro" id="IPR036866">
    <property type="entry name" value="RibonucZ/Hydroxyglut_hydro"/>
</dbReference>
<dbReference type="AlphaFoldDB" id="A0A411HIN3"/>
<evidence type="ECO:0000256" key="3">
    <source>
        <dbReference type="ARBA" id="ARBA00022692"/>
    </source>
</evidence>
<keyword evidence="4 6" id="KW-1133">Transmembrane helix</keyword>
<feature type="transmembrane region" description="Helical" evidence="6">
    <location>
        <begin position="413"/>
        <end position="434"/>
    </location>
</feature>
<accession>A0A411HIN3</accession>
<dbReference type="InterPro" id="IPR052159">
    <property type="entry name" value="Competence_DNA_uptake"/>
</dbReference>
<dbReference type="PANTHER" id="PTHR30619">
    <property type="entry name" value="DNA INTERNALIZATION/COMPETENCE PROTEIN COMEC/REC2"/>
    <property type="match status" value="1"/>
</dbReference>
<feature type="transmembrane region" description="Helical" evidence="6">
    <location>
        <begin position="283"/>
        <end position="304"/>
    </location>
</feature>
<feature type="transmembrane region" description="Helical" evidence="6">
    <location>
        <begin position="441"/>
        <end position="458"/>
    </location>
</feature>
<evidence type="ECO:0000256" key="4">
    <source>
        <dbReference type="ARBA" id="ARBA00022989"/>
    </source>
</evidence>
<dbReference type="KEGG" id="xbc:ELE36_08420"/>
<dbReference type="PANTHER" id="PTHR30619:SF1">
    <property type="entry name" value="RECOMBINATION PROTEIN 2"/>
    <property type="match status" value="1"/>
</dbReference>
<keyword evidence="2" id="KW-1003">Cell membrane</keyword>
<dbReference type="CDD" id="cd07731">
    <property type="entry name" value="ComA-like_MBL-fold"/>
    <property type="match status" value="1"/>
</dbReference>
<feature type="transmembrane region" description="Helical" evidence="6">
    <location>
        <begin position="311"/>
        <end position="327"/>
    </location>
</feature>
<gene>
    <name evidence="8" type="ORF">ELE36_08420</name>
</gene>
<keyword evidence="9" id="KW-1185">Reference proteome</keyword>
<evidence type="ECO:0000256" key="5">
    <source>
        <dbReference type="ARBA" id="ARBA00023136"/>
    </source>
</evidence>
<sequence>MKAPTLTLLSGSVALLAGVVVVQLLPQLPPLWLEIAGLLFSLLLLWHLPRLRLLAIFLCGAAWACLRADIALSQRLPLALEGEDIQVSGTIIGLPQAQEGSTRFELYVDTALHEKASVPFAGHVRLNWYASKDGSAPDITPCSRWQLVLRLKRPRGLINPGGFDFERHALTQGIVATGYVHDDASNQMLDSGSGFCVDRLRQKILQGIDSVLGDTPESHVLRAMAFGDQAAMDEHEWAVVRATGIPHLIAISGLHIALFSGFGVLLARLLWRLFPRLTLRWPAPMLEAPLSLFFALAYAMLAGFGLPTRRSLVMIAAILVASFVWRARSSFHGLALAVLVLLICDPLCVLSAGFWLSFVGVAWLILCLGGRGTRRHGWREMLNAQGIASIGLLPLTIWFFGQSSLVGPLANVLAVPMVCFILLPFAVLGGLMFLIAPALGAPLLQVAGWVMHGLWWALEKMAAWPAAQHYFPEPNLLALVLALLGALWLLLPRGLPARGLGLALFLPLLWPLHTPLADGEVDITVLDVGQGLSVLVQTRDHAMVYDTGARFPSAFDLGEVAVVPAMRALAITHLDRLVISHGDNDHAGGTAAVVAAYIPDISEGSEPQRTHVPLQHCVAGEIWAWNDVQFSVVHPRADSPDLDNDSSCVVLVRSANAELILSGDISSKAEAQVAIEIGATAAHTVLIVPHHGSKSSSSLAFLQALHPQLAIASAGYRSRFGHPHPSVVARYAEQNIAFLNTASSGFIQVHFSAESGVEVMEQGRLARHPYWRE</sequence>
<evidence type="ECO:0000256" key="1">
    <source>
        <dbReference type="ARBA" id="ARBA00004651"/>
    </source>
</evidence>
<dbReference type="SUPFAM" id="SSF56281">
    <property type="entry name" value="Metallo-hydrolase/oxidoreductase"/>
    <property type="match status" value="1"/>
</dbReference>
<keyword evidence="3 6" id="KW-0812">Transmembrane</keyword>
<dbReference type="RefSeq" id="WP_129832648.1">
    <property type="nucleotide sequence ID" value="NZ_CP035704.1"/>
</dbReference>
<dbReference type="Pfam" id="PF00753">
    <property type="entry name" value="Lactamase_B"/>
    <property type="match status" value="1"/>
</dbReference>
<dbReference type="Proteomes" id="UP000291562">
    <property type="component" value="Chromosome"/>
</dbReference>
<evidence type="ECO:0000256" key="6">
    <source>
        <dbReference type="SAM" id="Phobius"/>
    </source>
</evidence>